<feature type="region of interest" description="Disordered" evidence="1">
    <location>
        <begin position="1"/>
        <end position="60"/>
    </location>
</feature>
<reference evidence="3" key="1">
    <citation type="submission" date="2022-10" db="EMBL/GenBank/DDBJ databases">
        <title>Genome assembly of Pristionchus species.</title>
        <authorList>
            <person name="Yoshida K."/>
            <person name="Sommer R.J."/>
        </authorList>
    </citation>
    <scope>NUCLEOTIDE SEQUENCE [LARGE SCALE GENOMIC DNA]</scope>
    <source>
        <strain evidence="3">RS5460</strain>
    </source>
</reference>
<dbReference type="EMBL" id="BTRK01000004">
    <property type="protein sequence ID" value="GMR47243.1"/>
    <property type="molecule type" value="Genomic_DNA"/>
</dbReference>
<feature type="non-terminal residue" evidence="2">
    <location>
        <position position="1"/>
    </location>
</feature>
<accession>A0AAN5CMR2</accession>
<evidence type="ECO:0000313" key="2">
    <source>
        <dbReference type="EMBL" id="GMR47243.1"/>
    </source>
</evidence>
<name>A0AAN5CMR2_9BILA</name>
<dbReference type="AlphaFoldDB" id="A0AAN5CMR2"/>
<keyword evidence="3" id="KW-1185">Reference proteome</keyword>
<dbReference type="Proteomes" id="UP001328107">
    <property type="component" value="Unassembled WGS sequence"/>
</dbReference>
<evidence type="ECO:0000256" key="1">
    <source>
        <dbReference type="SAM" id="MobiDB-lite"/>
    </source>
</evidence>
<gene>
    <name evidence="2" type="ORF">PMAYCL1PPCAC_17438</name>
</gene>
<sequence length="79" mass="8285">EAVEEDGEEVIHGGTTEEEEEEDGAETTTEVDISALPTTIGHGECGGRTAIGEGSDGGGDLHCYRDFLADKTESKMKPS</sequence>
<comment type="caution">
    <text evidence="2">The sequence shown here is derived from an EMBL/GenBank/DDBJ whole genome shotgun (WGS) entry which is preliminary data.</text>
</comment>
<organism evidence="2 3">
    <name type="scientific">Pristionchus mayeri</name>
    <dbReference type="NCBI Taxonomy" id="1317129"/>
    <lineage>
        <taxon>Eukaryota</taxon>
        <taxon>Metazoa</taxon>
        <taxon>Ecdysozoa</taxon>
        <taxon>Nematoda</taxon>
        <taxon>Chromadorea</taxon>
        <taxon>Rhabditida</taxon>
        <taxon>Rhabditina</taxon>
        <taxon>Diplogasteromorpha</taxon>
        <taxon>Diplogasteroidea</taxon>
        <taxon>Neodiplogasteridae</taxon>
        <taxon>Pristionchus</taxon>
    </lineage>
</organism>
<evidence type="ECO:0000313" key="3">
    <source>
        <dbReference type="Proteomes" id="UP001328107"/>
    </source>
</evidence>
<proteinExistence type="predicted"/>
<protein>
    <submittedName>
        <fullName evidence="2">Uncharacterized protein</fullName>
    </submittedName>
</protein>
<feature type="compositionally biased region" description="Acidic residues" evidence="1">
    <location>
        <begin position="16"/>
        <end position="25"/>
    </location>
</feature>